<dbReference type="Pfam" id="PF13843">
    <property type="entry name" value="DDE_Tnp_1_7"/>
    <property type="match status" value="1"/>
</dbReference>
<protein>
    <recommendedName>
        <fullName evidence="2">PiggyBac transposable element-derived protein domain-containing protein</fullName>
    </recommendedName>
</protein>
<dbReference type="RefSeq" id="XP_044565141.1">
    <property type="nucleotide sequence ID" value="XM_044704295.1"/>
</dbReference>
<dbReference type="EMBL" id="VFQX01000019">
    <property type="protein sequence ID" value="KAF0980428.1"/>
    <property type="molecule type" value="Genomic_DNA"/>
</dbReference>
<name>A0A6A5C3I6_NAEFO</name>
<sequence>MFGAEQTGKKNTVKHLRQNSASTRNGRKQKQSITLLKKTTKRKYVQYVFSENEIPPLIEDETPFTLPEPKFEDFDSFYRRNQMNQTPNHFKKEEIRGFLQVCQLMSIAPIPNYANYWTGSGMDHALYACKLIQRVMSRRRFQEIHTFLSSEPQIIEDKINSNSRKYWLCVREDSVDEIIAAFKGKVRFKQYIPLKPHKYGLKHYALSDSTGYIYAFWLYQGKESRYTHNPTSIVLDLVAHISPENHILGVDNYYGSLELATKLSAKGWRFVMTVKGNRPTFLFNEGLQKKLPGTKTKQWIHAVNKEKNFGCGVSE</sequence>
<proteinExistence type="predicted"/>
<dbReference type="VEuPathDB" id="AmoebaDB:NF0071160"/>
<dbReference type="InterPro" id="IPR029526">
    <property type="entry name" value="PGBD"/>
</dbReference>
<feature type="region of interest" description="Disordered" evidence="1">
    <location>
        <begin position="1"/>
        <end position="32"/>
    </location>
</feature>
<evidence type="ECO:0000313" key="3">
    <source>
        <dbReference type="EMBL" id="KAF0980428.1"/>
    </source>
</evidence>
<dbReference type="Proteomes" id="UP000444721">
    <property type="component" value="Unassembled WGS sequence"/>
</dbReference>
<gene>
    <name evidence="3" type="ORF">FDP41_013642</name>
</gene>
<feature type="domain" description="PiggyBac transposable element-derived protein" evidence="2">
    <location>
        <begin position="83"/>
        <end position="299"/>
    </location>
</feature>
<dbReference type="PANTHER" id="PTHR46599:SF3">
    <property type="entry name" value="PIGGYBAC TRANSPOSABLE ELEMENT-DERIVED PROTEIN 4"/>
    <property type="match status" value="1"/>
</dbReference>
<comment type="caution">
    <text evidence="3">The sequence shown here is derived from an EMBL/GenBank/DDBJ whole genome shotgun (WGS) entry which is preliminary data.</text>
</comment>
<dbReference type="AlphaFoldDB" id="A0A6A5C3I6"/>
<reference evidence="3 4" key="1">
    <citation type="journal article" date="2019" name="Sci. Rep.">
        <title>Nanopore sequencing improves the draft genome of the human pathogenic amoeba Naegleria fowleri.</title>
        <authorList>
            <person name="Liechti N."/>
            <person name="Schurch N."/>
            <person name="Bruggmann R."/>
            <person name="Wittwer M."/>
        </authorList>
    </citation>
    <scope>NUCLEOTIDE SEQUENCE [LARGE SCALE GENOMIC DNA]</scope>
    <source>
        <strain evidence="3 4">ATCC 30894</strain>
    </source>
</reference>
<evidence type="ECO:0000259" key="2">
    <source>
        <dbReference type="Pfam" id="PF13843"/>
    </source>
</evidence>
<evidence type="ECO:0000313" key="4">
    <source>
        <dbReference type="Proteomes" id="UP000444721"/>
    </source>
</evidence>
<dbReference type="VEuPathDB" id="AmoebaDB:NF0049170"/>
<dbReference type="GeneID" id="68120857"/>
<keyword evidence="4" id="KW-1185">Reference proteome</keyword>
<dbReference type="VEuPathDB" id="AmoebaDB:FDP41_013642"/>
<dbReference type="PANTHER" id="PTHR46599">
    <property type="entry name" value="PIGGYBAC TRANSPOSABLE ELEMENT-DERIVED PROTEIN 4"/>
    <property type="match status" value="1"/>
</dbReference>
<accession>A0A6A5C3I6</accession>
<evidence type="ECO:0000256" key="1">
    <source>
        <dbReference type="SAM" id="MobiDB-lite"/>
    </source>
</evidence>
<dbReference type="OrthoDB" id="8191541at2759"/>
<dbReference type="VEuPathDB" id="AmoebaDB:NfTy_027470"/>
<organism evidence="3 4">
    <name type="scientific">Naegleria fowleri</name>
    <name type="common">Brain eating amoeba</name>
    <dbReference type="NCBI Taxonomy" id="5763"/>
    <lineage>
        <taxon>Eukaryota</taxon>
        <taxon>Discoba</taxon>
        <taxon>Heterolobosea</taxon>
        <taxon>Tetramitia</taxon>
        <taxon>Eutetramitia</taxon>
        <taxon>Vahlkampfiidae</taxon>
        <taxon>Naegleria</taxon>
    </lineage>
</organism>